<evidence type="ECO:0000259" key="14">
    <source>
        <dbReference type="PROSITE" id="PS51163"/>
    </source>
</evidence>
<dbReference type="GO" id="GO:0016020">
    <property type="term" value="C:membrane"/>
    <property type="evidence" value="ECO:0007669"/>
    <property type="project" value="UniProtKB-SubCell"/>
</dbReference>
<dbReference type="PANTHER" id="PTHR17490:SF14">
    <property type="entry name" value="THREONYLCARBAMOYL-AMP SYNTHASE"/>
    <property type="match status" value="1"/>
</dbReference>
<dbReference type="Gene3D" id="3.90.870.10">
    <property type="entry name" value="DHBP synthase"/>
    <property type="match status" value="1"/>
</dbReference>
<accession>A0A8X8BRB3</accession>
<keyword evidence="7" id="KW-0963">Cytoplasm</keyword>
<feature type="transmembrane region" description="Helical" evidence="13">
    <location>
        <begin position="624"/>
        <end position="645"/>
    </location>
</feature>
<comment type="subcellular location">
    <subcellularLocation>
        <location evidence="2">Cytoplasm</location>
    </subcellularLocation>
    <subcellularLocation>
        <location evidence="1">Membrane</location>
        <topology evidence="1">Multi-pass membrane protein</topology>
    </subcellularLocation>
</comment>
<keyword evidence="16" id="KW-1185">Reference proteome</keyword>
<feature type="transmembrane region" description="Helical" evidence="13">
    <location>
        <begin position="220"/>
        <end position="245"/>
    </location>
</feature>
<dbReference type="Proteomes" id="UP000886611">
    <property type="component" value="Unassembled WGS sequence"/>
</dbReference>
<keyword evidence="11 13" id="KW-0472">Membrane</keyword>
<dbReference type="GO" id="GO:0006450">
    <property type="term" value="P:regulation of translational fidelity"/>
    <property type="evidence" value="ECO:0007669"/>
    <property type="project" value="TreeGrafter"/>
</dbReference>
<dbReference type="PROSITE" id="PS51163">
    <property type="entry name" value="YRDC"/>
    <property type="match status" value="1"/>
</dbReference>
<comment type="caution">
    <text evidence="15">The sequence shown here is derived from an EMBL/GenBank/DDBJ whole genome shotgun (WGS) entry which is preliminary data.</text>
</comment>
<dbReference type="PANTHER" id="PTHR17490">
    <property type="entry name" value="SUA5"/>
    <property type="match status" value="1"/>
</dbReference>
<feature type="transmembrane region" description="Helical" evidence="13">
    <location>
        <begin position="169"/>
        <end position="189"/>
    </location>
</feature>
<feature type="domain" description="YrdC-like" evidence="14">
    <location>
        <begin position="689"/>
        <end position="883"/>
    </location>
</feature>
<feature type="transmembrane region" description="Helical" evidence="13">
    <location>
        <begin position="14"/>
        <end position="34"/>
    </location>
</feature>
<evidence type="ECO:0000256" key="6">
    <source>
        <dbReference type="ARBA" id="ARBA00015492"/>
    </source>
</evidence>
<dbReference type="InterPro" id="IPR017945">
    <property type="entry name" value="DHBP_synth_RibB-like_a/b_dom"/>
</dbReference>
<dbReference type="Pfam" id="PF01300">
    <property type="entry name" value="Sua5_yciO_yrdC"/>
    <property type="match status" value="1"/>
</dbReference>
<dbReference type="InterPro" id="IPR000791">
    <property type="entry name" value="Gpr1/Fun34/SatP-like"/>
</dbReference>
<evidence type="ECO:0000256" key="13">
    <source>
        <dbReference type="SAM" id="Phobius"/>
    </source>
</evidence>
<feature type="transmembrane region" description="Helical" evidence="13">
    <location>
        <begin position="413"/>
        <end position="430"/>
    </location>
</feature>
<evidence type="ECO:0000256" key="9">
    <source>
        <dbReference type="ARBA" id="ARBA00022692"/>
    </source>
</evidence>
<dbReference type="AlphaFoldDB" id="A0A8X8BRB3"/>
<dbReference type="EC" id="2.7.7.87" evidence="5"/>
<feature type="transmembrane region" description="Helical" evidence="13">
    <location>
        <begin position="55"/>
        <end position="72"/>
    </location>
</feature>
<feature type="transmembrane region" description="Helical" evidence="13">
    <location>
        <begin position="196"/>
        <end position="214"/>
    </location>
</feature>
<dbReference type="InterPro" id="IPR006070">
    <property type="entry name" value="Sua5-like_dom"/>
</dbReference>
<evidence type="ECO:0000313" key="15">
    <source>
        <dbReference type="EMBL" id="KAG2463441.1"/>
    </source>
</evidence>
<dbReference type="EMBL" id="JAATIS010003953">
    <property type="protein sequence ID" value="KAG2463441.1"/>
    <property type="molecule type" value="Genomic_DNA"/>
</dbReference>
<dbReference type="GO" id="GO:0003725">
    <property type="term" value="F:double-stranded RNA binding"/>
    <property type="evidence" value="ECO:0007669"/>
    <property type="project" value="InterPro"/>
</dbReference>
<dbReference type="GO" id="GO:0005737">
    <property type="term" value="C:cytoplasm"/>
    <property type="evidence" value="ECO:0007669"/>
    <property type="project" value="UniProtKB-SubCell"/>
</dbReference>
<keyword evidence="8" id="KW-0808">Transferase</keyword>
<keyword evidence="9 13" id="KW-0812">Transmembrane</keyword>
<evidence type="ECO:0000256" key="10">
    <source>
        <dbReference type="ARBA" id="ARBA00022989"/>
    </source>
</evidence>
<feature type="non-terminal residue" evidence="15">
    <location>
        <position position="930"/>
    </location>
</feature>
<comment type="catalytic activity">
    <reaction evidence="12">
        <text>L-threonine + hydrogencarbonate + ATP = L-threonylcarbamoyladenylate + diphosphate + H2O</text>
        <dbReference type="Rhea" id="RHEA:36407"/>
        <dbReference type="ChEBI" id="CHEBI:15377"/>
        <dbReference type="ChEBI" id="CHEBI:17544"/>
        <dbReference type="ChEBI" id="CHEBI:30616"/>
        <dbReference type="ChEBI" id="CHEBI:33019"/>
        <dbReference type="ChEBI" id="CHEBI:57926"/>
        <dbReference type="ChEBI" id="CHEBI:73682"/>
        <dbReference type="EC" id="2.7.7.87"/>
    </reaction>
</comment>
<gene>
    <name evidence="15" type="primary">Yrdc</name>
    <name evidence="15" type="ORF">GTO96_0014067</name>
</gene>
<proteinExistence type="inferred from homology"/>
<dbReference type="GO" id="GO:0061710">
    <property type="term" value="F:L-threonylcarbamoyladenylate synthase"/>
    <property type="evidence" value="ECO:0007669"/>
    <property type="project" value="UniProtKB-EC"/>
</dbReference>
<dbReference type="FunFam" id="3.90.870.10:FF:000010">
    <property type="entry name" value="Si:ch211-153b23.4"/>
    <property type="match status" value="1"/>
</dbReference>
<dbReference type="SUPFAM" id="SSF55821">
    <property type="entry name" value="YrdC/RibB"/>
    <property type="match status" value="1"/>
</dbReference>
<comment type="similarity">
    <text evidence="4">Belongs to the SUA5 family.</text>
</comment>
<evidence type="ECO:0000256" key="12">
    <source>
        <dbReference type="ARBA" id="ARBA00048366"/>
    </source>
</evidence>
<evidence type="ECO:0000256" key="11">
    <source>
        <dbReference type="ARBA" id="ARBA00023136"/>
    </source>
</evidence>
<dbReference type="GO" id="GO:0000049">
    <property type="term" value="F:tRNA binding"/>
    <property type="evidence" value="ECO:0007669"/>
    <property type="project" value="TreeGrafter"/>
</dbReference>
<feature type="transmembrane region" description="Helical" evidence="13">
    <location>
        <begin position="388"/>
        <end position="406"/>
    </location>
</feature>
<name>A0A8X8BRB3_POLSE</name>
<organism evidence="15 16">
    <name type="scientific">Polypterus senegalus</name>
    <name type="common">Senegal bichir</name>
    <dbReference type="NCBI Taxonomy" id="55291"/>
    <lineage>
        <taxon>Eukaryota</taxon>
        <taxon>Metazoa</taxon>
        <taxon>Chordata</taxon>
        <taxon>Craniata</taxon>
        <taxon>Vertebrata</taxon>
        <taxon>Euteleostomi</taxon>
        <taxon>Actinopterygii</taxon>
        <taxon>Polypteriformes</taxon>
        <taxon>Polypteridae</taxon>
        <taxon>Polypterus</taxon>
    </lineage>
</organism>
<evidence type="ECO:0000256" key="7">
    <source>
        <dbReference type="ARBA" id="ARBA00022490"/>
    </source>
</evidence>
<dbReference type="Pfam" id="PF01184">
    <property type="entry name" value="Gpr1_Fun34_YaaH"/>
    <property type="match status" value="1"/>
</dbReference>
<feature type="non-terminal residue" evidence="15">
    <location>
        <position position="1"/>
    </location>
</feature>
<evidence type="ECO:0000313" key="16">
    <source>
        <dbReference type="Proteomes" id="UP000886611"/>
    </source>
</evidence>
<evidence type="ECO:0000256" key="8">
    <source>
        <dbReference type="ARBA" id="ARBA00022679"/>
    </source>
</evidence>
<feature type="transmembrane region" description="Helical" evidence="13">
    <location>
        <begin position="325"/>
        <end position="344"/>
    </location>
</feature>
<evidence type="ECO:0000256" key="2">
    <source>
        <dbReference type="ARBA" id="ARBA00004496"/>
    </source>
</evidence>
<feature type="transmembrane region" description="Helical" evidence="13">
    <location>
        <begin position="598"/>
        <end position="618"/>
    </location>
</feature>
<evidence type="ECO:0000256" key="1">
    <source>
        <dbReference type="ARBA" id="ARBA00004141"/>
    </source>
</evidence>
<feature type="transmembrane region" description="Helical" evidence="13">
    <location>
        <begin position="436"/>
        <end position="459"/>
    </location>
</feature>
<sequence length="930" mass="101275">MPEGFASVLYSEPAVLGLLSNVISAFYVALQNFAHVASGLPAVGIENTLAGTVKIQAVCIVALLVEFAINWLPFENVELHVVLQLQKCSSGAGVHLILIGGIVQLVAGLLTFRKYDHLAGTTFVAFSALWSSYGATRIVTGVTESITFENSTYTLNSTDASNLTTPPPVSQSAVAGLVAYISVAFIVSFCSATANYIMPFVFGAITLTLVFEAVGLFSTWALVVAGVIQLIIVFFGFYAASALLLKGIYQRHVLPGFGNALFDVLLLGAKSKVSQKKQEGKGTEEEKKKNSKYAEPMALGNMSDVISAAILAFYCFHYMPSFQVGVLWVSINACAQLLASYYAYLRKDVFYTTKFALHATYWLVQTWEEFITSVLLKDANVTSARAAMVGGWFFLVAALIFCVLSLNRDKTELLQNVLFALLTISTLPQISGQVHYTFFGVSCSLYAFFCLYVSFVSLINSIAEKALIPLGVRMVNSVRLQRVLFTLGHCHHPSQTPPSSEGGAESHTQLPDALFYLCNGLAAFSALQISKVDSLQAHLSVPWVLIPGTLMQLYVSRMQVQGGRRFGPTMPCTYAAVWGCWTWLRFAGPMLKITEPSFHGFGAGAVAFLVINAFIIMIAVYSNLLLLILTITMEGILVCFLLFCLHRLPLQLEVVKDLGKLNFVLFQAGKGKSKEDPPVPCPTAPSHITSGLQTIARILEGGGVCGIPSDTVYTLAASCKHPSAIEHIYNIKERPLEKPICLTIGNLEQLEAVSPPFSPLLWEFMRNVYPGGIGCIVRKGEWLKKLGVGAAYDYVGTRDSIMIRISDLTVTAHLLDMTGPLAITSANPSGQPDSTHHDMVVTRLGHKLNGVLCDGDSTELVSSTVVICTQIDEGIDVFPFCVSVPTCKPNHLTFLALKFYFSNVVPLEYNIKFQNAGANKWPRRLLLLHI</sequence>
<evidence type="ECO:0000256" key="4">
    <source>
        <dbReference type="ARBA" id="ARBA00007663"/>
    </source>
</evidence>
<evidence type="ECO:0000256" key="5">
    <source>
        <dbReference type="ARBA" id="ARBA00012584"/>
    </source>
</evidence>
<evidence type="ECO:0000256" key="3">
    <source>
        <dbReference type="ARBA" id="ARBA00005587"/>
    </source>
</evidence>
<comment type="similarity">
    <text evidence="3">Belongs to the acetate uptake transporter (AceTr) (TC 2.A.96) family.</text>
</comment>
<feature type="transmembrane region" description="Helical" evidence="13">
    <location>
        <begin position="92"/>
        <end position="111"/>
    </location>
</feature>
<reference evidence="15 16" key="1">
    <citation type="journal article" date="2021" name="Cell">
        <title>Tracing the genetic footprints of vertebrate landing in non-teleost ray-finned fishes.</title>
        <authorList>
            <person name="Bi X."/>
            <person name="Wang K."/>
            <person name="Yang L."/>
            <person name="Pan H."/>
            <person name="Jiang H."/>
            <person name="Wei Q."/>
            <person name="Fang M."/>
            <person name="Yu H."/>
            <person name="Zhu C."/>
            <person name="Cai Y."/>
            <person name="He Y."/>
            <person name="Gan X."/>
            <person name="Zeng H."/>
            <person name="Yu D."/>
            <person name="Zhu Y."/>
            <person name="Jiang H."/>
            <person name="Qiu Q."/>
            <person name="Yang H."/>
            <person name="Zhang Y.E."/>
            <person name="Wang W."/>
            <person name="Zhu M."/>
            <person name="He S."/>
            <person name="Zhang G."/>
        </authorList>
    </citation>
    <scope>NUCLEOTIDE SEQUENCE [LARGE SCALE GENOMIC DNA]</scope>
    <source>
        <strain evidence="15">Bchr_013</strain>
    </source>
</reference>
<keyword evidence="10 13" id="KW-1133">Transmembrane helix</keyword>
<dbReference type="InterPro" id="IPR050156">
    <property type="entry name" value="TC-AMP_synthase_SUA5"/>
</dbReference>
<protein>
    <recommendedName>
        <fullName evidence="6">Threonylcarbamoyl-AMP synthase</fullName>
        <ecNumber evidence="5">2.7.7.87</ecNumber>
    </recommendedName>
</protein>